<gene>
    <name evidence="1" type="ORF">PS273GM_03620</name>
</gene>
<dbReference type="AlphaFoldDB" id="A0A172WLU4"/>
<sequence>MTPFRRSGPVVAGSARCMHRIASEDWASPLLQQVLHSPASRRSQLAGDHNHIALSTQHARNITEQQQ</sequence>
<evidence type="ECO:0000313" key="2">
    <source>
        <dbReference type="Proteomes" id="UP000077787"/>
    </source>
</evidence>
<reference evidence="1 2" key="1">
    <citation type="submission" date="2016-05" db="EMBL/GenBank/DDBJ databases">
        <title>Genome sequence of Pseudomonas stutzeri 273 and identification of the exopolysaccharide biosynthesis locus.</title>
        <authorList>
            <person name="Wu S."/>
            <person name="Sun C."/>
        </authorList>
    </citation>
    <scope>NUCLEOTIDE SEQUENCE [LARGE SCALE GENOMIC DNA]</scope>
    <source>
        <strain evidence="1 2">273</strain>
    </source>
</reference>
<evidence type="ECO:0000313" key="1">
    <source>
        <dbReference type="EMBL" id="ANF24296.1"/>
    </source>
</evidence>
<name>A0A172WLU4_STUST</name>
<protein>
    <submittedName>
        <fullName evidence="1">Uncharacterized protein</fullName>
    </submittedName>
</protein>
<dbReference type="Proteomes" id="UP000077787">
    <property type="component" value="Chromosome"/>
</dbReference>
<organism evidence="1 2">
    <name type="scientific">Stutzerimonas stutzeri</name>
    <name type="common">Pseudomonas stutzeri</name>
    <dbReference type="NCBI Taxonomy" id="316"/>
    <lineage>
        <taxon>Bacteria</taxon>
        <taxon>Pseudomonadati</taxon>
        <taxon>Pseudomonadota</taxon>
        <taxon>Gammaproteobacteria</taxon>
        <taxon>Pseudomonadales</taxon>
        <taxon>Pseudomonadaceae</taxon>
        <taxon>Stutzerimonas</taxon>
    </lineage>
</organism>
<proteinExistence type="predicted"/>
<dbReference type="EMBL" id="CP015641">
    <property type="protein sequence ID" value="ANF24296.1"/>
    <property type="molecule type" value="Genomic_DNA"/>
</dbReference>
<accession>A0A172WLU4</accession>